<dbReference type="AlphaFoldDB" id="A0A081BC87"/>
<keyword evidence="1" id="KW-0472">Membrane</keyword>
<dbReference type="InterPro" id="IPR036596">
    <property type="entry name" value="Cyt-C_aa3_sf"/>
</dbReference>
<comment type="caution">
    <text evidence="3">The sequence shown here is derived from an EMBL/GenBank/DDBJ whole genome shotgun (WGS) entry which is preliminary data.</text>
</comment>
<feature type="domain" description="Cytochrome c oxidase subunit IV bacterial aa3 type" evidence="2">
    <location>
        <begin position="13"/>
        <end position="48"/>
    </location>
</feature>
<reference evidence="3 4" key="1">
    <citation type="submission" date="2014-07" db="EMBL/GenBank/DDBJ databases">
        <title>Tepidicaulis marinum gen. nov., sp. nov., a novel marine bacterium denitrifying nitrate to nitrous oxide strictly under microaerobic conditions.</title>
        <authorList>
            <person name="Takeuchi M."/>
            <person name="Yamagishi T."/>
            <person name="Kamagata Y."/>
            <person name="Oshima K."/>
            <person name="Hattori M."/>
            <person name="Katayama T."/>
            <person name="Hanada S."/>
            <person name="Tamaki H."/>
            <person name="Marumo K."/>
            <person name="Maeda H."/>
            <person name="Nedachi M."/>
            <person name="Iwasaki W."/>
            <person name="Suwa Y."/>
            <person name="Sakata S."/>
        </authorList>
    </citation>
    <scope>NUCLEOTIDE SEQUENCE [LARGE SCALE GENOMIC DNA]</scope>
    <source>
        <strain evidence="3 4">MA2</strain>
    </source>
</reference>
<keyword evidence="1" id="KW-1133">Transmembrane helix</keyword>
<dbReference type="RefSeq" id="WP_081875561.1">
    <property type="nucleotide sequence ID" value="NZ_BBIO01000011.1"/>
</dbReference>
<evidence type="ECO:0000256" key="1">
    <source>
        <dbReference type="SAM" id="Phobius"/>
    </source>
</evidence>
<dbReference type="Proteomes" id="UP000028702">
    <property type="component" value="Unassembled WGS sequence"/>
</dbReference>
<dbReference type="InterPro" id="IPR012422">
    <property type="entry name" value="Cyt_c_oxidase_su4_bac-aa3"/>
</dbReference>
<gene>
    <name evidence="3" type="ORF">M2A_2154</name>
</gene>
<accession>A0A081BC87</accession>
<name>A0A081BC87_9HYPH</name>
<evidence type="ECO:0000313" key="3">
    <source>
        <dbReference type="EMBL" id="GAK45655.1"/>
    </source>
</evidence>
<proteinExistence type="predicted"/>
<dbReference type="Pfam" id="PF07835">
    <property type="entry name" value="COX4_pro_2"/>
    <property type="match status" value="1"/>
</dbReference>
<dbReference type="SUPFAM" id="SSF81469">
    <property type="entry name" value="Bacterial aa3 type cytochrome c oxidase subunit IV"/>
    <property type="match status" value="1"/>
</dbReference>
<dbReference type="Gene3D" id="1.20.5.160">
    <property type="entry name" value="Bacterial aa3 type cytochrome c oxidase subunit IV"/>
    <property type="match status" value="1"/>
</dbReference>
<feature type="transmembrane region" description="Helical" evidence="1">
    <location>
        <begin position="30"/>
        <end position="48"/>
    </location>
</feature>
<keyword evidence="1" id="KW-0812">Transmembrane</keyword>
<protein>
    <submittedName>
        <fullName evidence="3">Aa3 type cytochrome c oxidase subunit IV</fullName>
    </submittedName>
</protein>
<sequence length="49" mass="5447">MTQENAQAGWSKEMAAEEHMRTYDGFVKGTKYGTIALTVLLILMAITLL</sequence>
<keyword evidence="4" id="KW-1185">Reference proteome</keyword>
<dbReference type="EMBL" id="BBIO01000011">
    <property type="protein sequence ID" value="GAK45655.1"/>
    <property type="molecule type" value="Genomic_DNA"/>
</dbReference>
<organism evidence="3 4">
    <name type="scientific">Tepidicaulis marinus</name>
    <dbReference type="NCBI Taxonomy" id="1333998"/>
    <lineage>
        <taxon>Bacteria</taxon>
        <taxon>Pseudomonadati</taxon>
        <taxon>Pseudomonadota</taxon>
        <taxon>Alphaproteobacteria</taxon>
        <taxon>Hyphomicrobiales</taxon>
        <taxon>Parvibaculaceae</taxon>
        <taxon>Tepidicaulis</taxon>
    </lineage>
</organism>
<evidence type="ECO:0000313" key="4">
    <source>
        <dbReference type="Proteomes" id="UP000028702"/>
    </source>
</evidence>
<dbReference type="STRING" id="1333998.M2A_2154"/>
<evidence type="ECO:0000259" key="2">
    <source>
        <dbReference type="Pfam" id="PF07835"/>
    </source>
</evidence>